<proteinExistence type="predicted"/>
<comment type="caution">
    <text evidence="1">The sequence shown here is derived from an EMBL/GenBank/DDBJ whole genome shotgun (WGS) entry which is preliminary data.</text>
</comment>
<evidence type="ECO:0000313" key="1">
    <source>
        <dbReference type="EMBL" id="MCM4083810.1"/>
    </source>
</evidence>
<sequence>MRVQAVVAVALEAPSAGDEMSRDCHATAPSMRNKERILVEEEADGVFD</sequence>
<gene>
    <name evidence="1" type="ORF">LXN57_40305</name>
</gene>
<evidence type="ECO:0000313" key="2">
    <source>
        <dbReference type="Proteomes" id="UP001523216"/>
    </source>
</evidence>
<organism evidence="1 2">
    <name type="scientific">Paractinoplanes hotanensis</name>
    <dbReference type="NCBI Taxonomy" id="2906497"/>
    <lineage>
        <taxon>Bacteria</taxon>
        <taxon>Bacillati</taxon>
        <taxon>Actinomycetota</taxon>
        <taxon>Actinomycetes</taxon>
        <taxon>Micromonosporales</taxon>
        <taxon>Micromonosporaceae</taxon>
        <taxon>Paractinoplanes</taxon>
    </lineage>
</organism>
<accession>A0ABT0YDI2</accession>
<protein>
    <submittedName>
        <fullName evidence="1">Uncharacterized protein</fullName>
    </submittedName>
</protein>
<dbReference type="RefSeq" id="WP_251803579.1">
    <property type="nucleotide sequence ID" value="NZ_JAMQOL010000066.1"/>
</dbReference>
<reference evidence="1 2" key="1">
    <citation type="submission" date="2022-06" db="EMBL/GenBank/DDBJ databases">
        <title>Actinoplanes abujensis sp. nov., isolated from Nigerian arid soil.</title>
        <authorList>
            <person name="Ding P."/>
        </authorList>
    </citation>
    <scope>NUCLEOTIDE SEQUENCE [LARGE SCALE GENOMIC DNA]</scope>
    <source>
        <strain evidence="2">TRM88002</strain>
    </source>
</reference>
<dbReference type="Proteomes" id="UP001523216">
    <property type="component" value="Unassembled WGS sequence"/>
</dbReference>
<name>A0ABT0YDI2_9ACTN</name>
<dbReference type="EMBL" id="JAMQOL010000066">
    <property type="protein sequence ID" value="MCM4083810.1"/>
    <property type="molecule type" value="Genomic_DNA"/>
</dbReference>
<keyword evidence="2" id="KW-1185">Reference proteome</keyword>